<evidence type="ECO:0000256" key="7">
    <source>
        <dbReference type="ARBA" id="ARBA00025795"/>
    </source>
</evidence>
<sequence>MYYKSSPIIFFIWVILITQCISFPHLASKRGLDYNQPSDHPFIPPGSNDIRGPCPALNTAANHGYLNRSGITNFDELVIMQQFLYNIGLDLAIILATIGVALDGDIITGKLSIGRQASKVPGIISDLEQGRTWRTGDLD</sequence>
<dbReference type="EMBL" id="CAJNON010000126">
    <property type="protein sequence ID" value="CAF1003287.1"/>
    <property type="molecule type" value="Genomic_DNA"/>
</dbReference>
<reference evidence="10" key="1">
    <citation type="submission" date="2021-02" db="EMBL/GenBank/DDBJ databases">
        <authorList>
            <person name="Nowell W R."/>
        </authorList>
    </citation>
    <scope>NUCLEOTIDE SEQUENCE</scope>
</reference>
<dbReference type="InterPro" id="IPR036851">
    <property type="entry name" value="Chloroperoxidase-like_sf"/>
</dbReference>
<evidence type="ECO:0000256" key="4">
    <source>
        <dbReference type="ARBA" id="ARBA00022723"/>
    </source>
</evidence>
<evidence type="ECO:0000313" key="10">
    <source>
        <dbReference type="EMBL" id="CAF1003287.1"/>
    </source>
</evidence>
<dbReference type="OrthoDB" id="407298at2759"/>
<comment type="cofactor">
    <cofactor evidence="1">
        <name>heme b</name>
        <dbReference type="ChEBI" id="CHEBI:60344"/>
    </cofactor>
</comment>
<keyword evidence="8" id="KW-0812">Transmembrane</keyword>
<keyword evidence="3" id="KW-0349">Heme</keyword>
<feature type="transmembrane region" description="Helical" evidence="8">
    <location>
        <begin position="83"/>
        <end position="102"/>
    </location>
</feature>
<evidence type="ECO:0000256" key="8">
    <source>
        <dbReference type="SAM" id="Phobius"/>
    </source>
</evidence>
<evidence type="ECO:0000256" key="2">
    <source>
        <dbReference type="ARBA" id="ARBA00022559"/>
    </source>
</evidence>
<keyword evidence="2" id="KW-0575">Peroxidase</keyword>
<keyword evidence="6" id="KW-0408">Iron</keyword>
<dbReference type="Pfam" id="PF01328">
    <property type="entry name" value="Peroxidase_2"/>
    <property type="match status" value="1"/>
</dbReference>
<proteinExistence type="inferred from homology"/>
<dbReference type="AlphaFoldDB" id="A0A814GYS1"/>
<evidence type="ECO:0000256" key="5">
    <source>
        <dbReference type="ARBA" id="ARBA00023002"/>
    </source>
</evidence>
<keyword evidence="8" id="KW-1133">Transmembrane helix</keyword>
<evidence type="ECO:0000313" key="11">
    <source>
        <dbReference type="Proteomes" id="UP000663891"/>
    </source>
</evidence>
<protein>
    <recommendedName>
        <fullName evidence="9">Heme haloperoxidase family profile domain-containing protein</fullName>
    </recommendedName>
</protein>
<evidence type="ECO:0000256" key="1">
    <source>
        <dbReference type="ARBA" id="ARBA00001970"/>
    </source>
</evidence>
<keyword evidence="5" id="KW-0560">Oxidoreductase</keyword>
<feature type="domain" description="Heme haloperoxidase family profile" evidence="9">
    <location>
        <begin position="38"/>
        <end position="139"/>
    </location>
</feature>
<dbReference type="PANTHER" id="PTHR33577">
    <property type="entry name" value="STERIGMATOCYSTIN BIOSYNTHESIS PEROXIDASE STCC-RELATED"/>
    <property type="match status" value="1"/>
</dbReference>
<gene>
    <name evidence="10" type="ORF">VCS650_LOCUS14850</name>
</gene>
<dbReference type="GO" id="GO:0004601">
    <property type="term" value="F:peroxidase activity"/>
    <property type="evidence" value="ECO:0007669"/>
    <property type="project" value="UniProtKB-KW"/>
</dbReference>
<dbReference type="SUPFAM" id="SSF47571">
    <property type="entry name" value="Cloroperoxidase"/>
    <property type="match status" value="1"/>
</dbReference>
<comment type="similarity">
    <text evidence="7">Belongs to the chloroperoxidase family.</text>
</comment>
<keyword evidence="8" id="KW-0472">Membrane</keyword>
<comment type="caution">
    <text evidence="10">The sequence shown here is derived from an EMBL/GenBank/DDBJ whole genome shotgun (WGS) entry which is preliminary data.</text>
</comment>
<dbReference type="Proteomes" id="UP000663891">
    <property type="component" value="Unassembled WGS sequence"/>
</dbReference>
<dbReference type="Gene3D" id="1.10.489.10">
    <property type="entry name" value="Chloroperoxidase-like"/>
    <property type="match status" value="1"/>
</dbReference>
<keyword evidence="4" id="KW-0479">Metal-binding</keyword>
<dbReference type="PANTHER" id="PTHR33577:SF15">
    <property type="entry name" value="HEME HALOPEROXIDASE FAMILY PROFILE DOMAIN-CONTAINING PROTEIN"/>
    <property type="match status" value="1"/>
</dbReference>
<evidence type="ECO:0000259" key="9">
    <source>
        <dbReference type="PROSITE" id="PS51405"/>
    </source>
</evidence>
<evidence type="ECO:0000256" key="3">
    <source>
        <dbReference type="ARBA" id="ARBA00022617"/>
    </source>
</evidence>
<accession>A0A814GYS1</accession>
<name>A0A814GYS1_9BILA</name>
<dbReference type="InterPro" id="IPR000028">
    <property type="entry name" value="Chloroperoxidase"/>
</dbReference>
<organism evidence="10 11">
    <name type="scientific">Adineta steineri</name>
    <dbReference type="NCBI Taxonomy" id="433720"/>
    <lineage>
        <taxon>Eukaryota</taxon>
        <taxon>Metazoa</taxon>
        <taxon>Spiralia</taxon>
        <taxon>Gnathifera</taxon>
        <taxon>Rotifera</taxon>
        <taxon>Eurotatoria</taxon>
        <taxon>Bdelloidea</taxon>
        <taxon>Adinetida</taxon>
        <taxon>Adinetidae</taxon>
        <taxon>Adineta</taxon>
    </lineage>
</organism>
<evidence type="ECO:0000256" key="6">
    <source>
        <dbReference type="ARBA" id="ARBA00023004"/>
    </source>
</evidence>
<dbReference type="PROSITE" id="PS51405">
    <property type="entry name" value="HEME_HALOPEROXIDASE"/>
    <property type="match status" value="1"/>
</dbReference>
<dbReference type="GO" id="GO:0046872">
    <property type="term" value="F:metal ion binding"/>
    <property type="evidence" value="ECO:0007669"/>
    <property type="project" value="UniProtKB-KW"/>
</dbReference>
<feature type="transmembrane region" description="Helical" evidence="8">
    <location>
        <begin position="7"/>
        <end position="27"/>
    </location>
</feature>